<keyword evidence="8" id="KW-1003">Cell membrane</keyword>
<dbReference type="EMBL" id="CP159510">
    <property type="protein sequence ID" value="XCJ16740.1"/>
    <property type="molecule type" value="Genomic_DNA"/>
</dbReference>
<reference evidence="9" key="1">
    <citation type="submission" date="2024-06" db="EMBL/GenBank/DDBJ databases">
        <authorList>
            <person name="Fan A."/>
            <person name="Zhang F.Y."/>
            <person name="Zhang L."/>
        </authorList>
    </citation>
    <scope>NUCLEOTIDE SEQUENCE</scope>
    <source>
        <strain evidence="9">Y61</strain>
    </source>
</reference>
<dbReference type="GO" id="GO:0005940">
    <property type="term" value="C:septin ring"/>
    <property type="evidence" value="ECO:0007669"/>
    <property type="project" value="InterPro"/>
</dbReference>
<feature type="coiled-coil region" evidence="8">
    <location>
        <begin position="99"/>
        <end position="126"/>
    </location>
</feature>
<evidence type="ECO:0000256" key="4">
    <source>
        <dbReference type="ARBA" id="ARBA00023054"/>
    </source>
</evidence>
<name>A0AAU8IF61_9BACL</name>
<accession>A0AAU8IF61</accession>
<proteinExistence type="inferred from homology"/>
<keyword evidence="1 8" id="KW-0132">Cell division</keyword>
<evidence type="ECO:0000256" key="7">
    <source>
        <dbReference type="ARBA" id="ARBA00023306"/>
    </source>
</evidence>
<keyword evidence="2 8" id="KW-0812">Transmembrane</keyword>
<keyword evidence="3 8" id="KW-1133">Transmembrane helix</keyword>
<evidence type="ECO:0000256" key="5">
    <source>
        <dbReference type="ARBA" id="ARBA00023136"/>
    </source>
</evidence>
<dbReference type="GO" id="GO:0000921">
    <property type="term" value="P:septin ring assembly"/>
    <property type="evidence" value="ECO:0007669"/>
    <property type="project" value="InterPro"/>
</dbReference>
<evidence type="ECO:0000256" key="3">
    <source>
        <dbReference type="ARBA" id="ARBA00022989"/>
    </source>
</evidence>
<dbReference type="HAMAP" id="MF_00728">
    <property type="entry name" value="EzrA"/>
    <property type="match status" value="1"/>
</dbReference>
<keyword evidence="7 8" id="KW-0131">Cell cycle</keyword>
<dbReference type="AlphaFoldDB" id="A0AAU8IF61"/>
<dbReference type="RefSeq" id="WP_353948135.1">
    <property type="nucleotide sequence ID" value="NZ_CP159510.1"/>
</dbReference>
<keyword evidence="5 8" id="KW-0472">Membrane</keyword>
<evidence type="ECO:0000313" key="9">
    <source>
        <dbReference type="EMBL" id="XCJ16740.1"/>
    </source>
</evidence>
<dbReference type="InterPro" id="IPR010379">
    <property type="entry name" value="EzrA"/>
</dbReference>
<comment type="subcellular location">
    <subcellularLocation>
        <location evidence="8">Cell membrane</location>
        <topology evidence="8">Single-pass membrane protein</topology>
    </subcellularLocation>
    <text evidence="8">Colocalized with FtsZ to the nascent septal site.</text>
</comment>
<comment type="similarity">
    <text evidence="8">Belongs to the EzrA family.</text>
</comment>
<keyword evidence="4 8" id="KW-0175">Coiled coil</keyword>
<organism evidence="9">
    <name type="scientific">Sporolactobacillus sp. Y61</name>
    <dbReference type="NCBI Taxonomy" id="3160863"/>
    <lineage>
        <taxon>Bacteria</taxon>
        <taxon>Bacillati</taxon>
        <taxon>Bacillota</taxon>
        <taxon>Bacilli</taxon>
        <taxon>Bacillales</taxon>
        <taxon>Sporolactobacillaceae</taxon>
        <taxon>Sporolactobacillus</taxon>
    </lineage>
</organism>
<dbReference type="NCBIfam" id="NF003413">
    <property type="entry name" value="PRK04778.1-7"/>
    <property type="match status" value="1"/>
</dbReference>
<evidence type="ECO:0000256" key="8">
    <source>
        <dbReference type="HAMAP-Rule" id="MF_00728"/>
    </source>
</evidence>
<comment type="function">
    <text evidence="8">Negative regulator of FtsZ ring formation; modulates the frequency and position of FtsZ ring formation. Inhibits FtsZ ring formation at polar sites. Interacts either with FtsZ or with one of its binding partners to promote depolymerization.</text>
</comment>
<feature type="topological domain" description="Cytoplasmic" evidence="8">
    <location>
        <begin position="23"/>
        <end position="564"/>
    </location>
</feature>
<evidence type="ECO:0000256" key="2">
    <source>
        <dbReference type="ARBA" id="ARBA00022692"/>
    </source>
</evidence>
<protein>
    <recommendedName>
        <fullName evidence="8">Septation ring formation regulator EzrA</fullName>
    </recommendedName>
</protein>
<dbReference type="GO" id="GO:0005886">
    <property type="term" value="C:plasma membrane"/>
    <property type="evidence" value="ECO:0007669"/>
    <property type="project" value="UniProtKB-SubCell"/>
</dbReference>
<dbReference type="GO" id="GO:0000917">
    <property type="term" value="P:division septum assembly"/>
    <property type="evidence" value="ECO:0007669"/>
    <property type="project" value="UniProtKB-KW"/>
</dbReference>
<keyword evidence="6 8" id="KW-0717">Septation</keyword>
<sequence>MLYVVIGLILIIVFVISYGAWMRKKTYSRIDQAETRRVDMMNRPVAKELAKVKQLRMVGDTEKKFEKWRSGWDDIVTRELPAVGESLFKAEGLTDKYRFKAAQALVGQLQKQMDTIEAEIDGILKELNAVVDSESKNRKDVTPVKESYHQIKKLMITRRSQFRKALPLLEKSVKAIDEQYSKYGEQTASGNYIEARRILLGVKTGIDDVQEKIDQVPALYEDIGHSIPDQIRELRQGSEEMVEEGYALQHLQIGTQLEEAERQLHVVEASVGRLELTEASEGLQGIHDQLDWLYNQLEKEALSRQEIREVAPKIEARLDSAGRKINELNEETEMVRDSYHIDTDDIKVQREISKSYYKLEKTYAETGEMIKNHSEAFSTVLEKLKKIGADIGEIDSLADSYSKKIKALRKDELAARQSIHELRHILFEARQMLLKSNIPGVPESFSHVLSEAEQQLKSAGGHLDDKPLNMTEVQEALDAAKAKADDVHSQAKTIVETAAFAEEMIRYGNRYRTDDPEIDGKLQTAEQLFRNYDYQASAETAVRAIEKKEPKILKRVNLYQQHQA</sequence>
<gene>
    <name evidence="8 9" type="primary">ezrA</name>
    <name evidence="9" type="ORF">ABNN70_14035</name>
</gene>
<feature type="topological domain" description="Extracellular" evidence="8">
    <location>
        <begin position="1"/>
        <end position="3"/>
    </location>
</feature>
<dbReference type="Pfam" id="PF06160">
    <property type="entry name" value="EzrA"/>
    <property type="match status" value="1"/>
</dbReference>
<evidence type="ECO:0000256" key="6">
    <source>
        <dbReference type="ARBA" id="ARBA00023210"/>
    </source>
</evidence>
<evidence type="ECO:0000256" key="1">
    <source>
        <dbReference type="ARBA" id="ARBA00022618"/>
    </source>
</evidence>